<accession>A0A8H7XWQ6</accession>
<protein>
    <submittedName>
        <fullName evidence="2">Uncharacterized protein</fullName>
    </submittedName>
</protein>
<dbReference type="AlphaFoldDB" id="A0A8H7XWQ6"/>
<keyword evidence="1" id="KW-1133">Transmembrane helix</keyword>
<dbReference type="EMBL" id="JAFIQS010000006">
    <property type="protein sequence ID" value="KAG5168252.1"/>
    <property type="molecule type" value="Genomic_DNA"/>
</dbReference>
<name>A0A8H7XWQ6_PSICU</name>
<keyword evidence="1" id="KW-0812">Transmembrane</keyword>
<reference evidence="2" key="1">
    <citation type="submission" date="2021-02" db="EMBL/GenBank/DDBJ databases">
        <title>Psilocybe cubensis genome.</title>
        <authorList>
            <person name="Mckernan K.J."/>
            <person name="Crawford S."/>
            <person name="Trippe A."/>
            <person name="Kane L.T."/>
            <person name="Mclaughlin S."/>
        </authorList>
    </citation>
    <scope>NUCLEOTIDE SEQUENCE [LARGE SCALE GENOMIC DNA]</scope>
    <source>
        <strain evidence="2">MGC-MH-2018</strain>
    </source>
</reference>
<comment type="caution">
    <text evidence="2">The sequence shown here is derived from an EMBL/GenBank/DDBJ whole genome shotgun (WGS) entry which is preliminary data.</text>
</comment>
<evidence type="ECO:0000256" key="1">
    <source>
        <dbReference type="SAM" id="Phobius"/>
    </source>
</evidence>
<proteinExistence type="predicted"/>
<gene>
    <name evidence="2" type="ORF">JR316_006847</name>
</gene>
<dbReference type="OrthoDB" id="2607755at2759"/>
<feature type="transmembrane region" description="Helical" evidence="1">
    <location>
        <begin position="159"/>
        <end position="181"/>
    </location>
</feature>
<evidence type="ECO:0000313" key="2">
    <source>
        <dbReference type="EMBL" id="KAG5168252.1"/>
    </source>
</evidence>
<organism evidence="2">
    <name type="scientific">Psilocybe cubensis</name>
    <name type="common">Psychedelic mushroom</name>
    <name type="synonym">Stropharia cubensis</name>
    <dbReference type="NCBI Taxonomy" id="181762"/>
    <lineage>
        <taxon>Eukaryota</taxon>
        <taxon>Fungi</taxon>
        <taxon>Dikarya</taxon>
        <taxon>Basidiomycota</taxon>
        <taxon>Agaricomycotina</taxon>
        <taxon>Agaricomycetes</taxon>
        <taxon>Agaricomycetidae</taxon>
        <taxon>Agaricales</taxon>
        <taxon>Agaricineae</taxon>
        <taxon>Strophariaceae</taxon>
        <taxon>Psilocybe</taxon>
    </lineage>
</organism>
<keyword evidence="1" id="KW-0472">Membrane</keyword>
<sequence length="291" mass="32094">MPISIMPKASSAYRRQRFSTSEFEPSMICMASARAVVMDSRSCMSGALREMPLMLTDALLSVSVLMSSIFKFNPFKAASFLWKTRSTPVVPIPKTNAYPLFEGKPSFVARWALVILSFDVMGNMTFACLEGGQLYPNPFETIKPKKVNDSTPEPPKKPLWTRVAFAAVHVGIGGFIAAFLLSQRSSWVRTMSIVRPVSRSGTAKPAQLYVEVSGHPRGYGHPLLMKECALAPTKMDKDIMLVLAGKDGKFAFHPVGSKIGGKQMPSDGDVAKINMLKMWREYGGKIEYNPN</sequence>